<dbReference type="EMBL" id="CAUYUJ010021981">
    <property type="protein sequence ID" value="CAK0908258.1"/>
    <property type="molecule type" value="Genomic_DNA"/>
</dbReference>
<gene>
    <name evidence="2" type="ORF">PCOR1329_LOCUS82975</name>
</gene>
<feature type="compositionally biased region" description="Acidic residues" evidence="1">
    <location>
        <begin position="187"/>
        <end position="198"/>
    </location>
</feature>
<keyword evidence="3" id="KW-1185">Reference proteome</keyword>
<proteinExistence type="predicted"/>
<reference evidence="2" key="1">
    <citation type="submission" date="2023-10" db="EMBL/GenBank/DDBJ databases">
        <authorList>
            <person name="Chen Y."/>
            <person name="Shah S."/>
            <person name="Dougan E. K."/>
            <person name="Thang M."/>
            <person name="Chan C."/>
        </authorList>
    </citation>
    <scope>NUCLEOTIDE SEQUENCE [LARGE SCALE GENOMIC DNA]</scope>
</reference>
<feature type="non-terminal residue" evidence="2">
    <location>
        <position position="241"/>
    </location>
</feature>
<feature type="non-terminal residue" evidence="2">
    <location>
        <position position="1"/>
    </location>
</feature>
<evidence type="ECO:0000256" key="1">
    <source>
        <dbReference type="SAM" id="MobiDB-lite"/>
    </source>
</evidence>
<evidence type="ECO:0008006" key="4">
    <source>
        <dbReference type="Google" id="ProtNLM"/>
    </source>
</evidence>
<feature type="region of interest" description="Disordered" evidence="1">
    <location>
        <begin position="178"/>
        <end position="233"/>
    </location>
</feature>
<organism evidence="2 3">
    <name type="scientific">Prorocentrum cordatum</name>
    <dbReference type="NCBI Taxonomy" id="2364126"/>
    <lineage>
        <taxon>Eukaryota</taxon>
        <taxon>Sar</taxon>
        <taxon>Alveolata</taxon>
        <taxon>Dinophyceae</taxon>
        <taxon>Prorocentrales</taxon>
        <taxon>Prorocentraceae</taxon>
        <taxon>Prorocentrum</taxon>
    </lineage>
</organism>
<dbReference type="Proteomes" id="UP001189429">
    <property type="component" value="Unassembled WGS sequence"/>
</dbReference>
<name>A0ABN9YA96_9DINO</name>
<sequence>THSAIFRVSKGSMDPGHRKALVSEGLLHFHHAVDLALIQYRGGRAVVLEHPDTASSWEDPRVVQLAALPGVQAVSFDMCCFGLSVNPEGKLSRKRIWLLTNDTIVVDMFRKYQCSRDHEYFVLDGQARTRKAQVYPEAFCKHMAEAVAKIVSSLARKSAHPESFWGLISQINSFPVETAEEATPQAEEGEIEMDSEEQGVDRGPGDLDPIPEGNEGGEEDEPDEAQPPLTIDARVKELLYK</sequence>
<comment type="caution">
    <text evidence="2">The sequence shown here is derived from an EMBL/GenBank/DDBJ whole genome shotgun (WGS) entry which is preliminary data.</text>
</comment>
<evidence type="ECO:0000313" key="3">
    <source>
        <dbReference type="Proteomes" id="UP001189429"/>
    </source>
</evidence>
<accession>A0ABN9YA96</accession>
<protein>
    <recommendedName>
        <fullName evidence="4">FACT complex subunit</fullName>
    </recommendedName>
</protein>
<evidence type="ECO:0000313" key="2">
    <source>
        <dbReference type="EMBL" id="CAK0908258.1"/>
    </source>
</evidence>
<feature type="compositionally biased region" description="Acidic residues" evidence="1">
    <location>
        <begin position="215"/>
        <end position="224"/>
    </location>
</feature>